<dbReference type="CDD" id="cd02696">
    <property type="entry name" value="MurNAc-LAA"/>
    <property type="match status" value="1"/>
</dbReference>
<dbReference type="GO" id="GO:0008745">
    <property type="term" value="F:N-acetylmuramoyl-L-alanine amidase activity"/>
    <property type="evidence" value="ECO:0007669"/>
    <property type="project" value="UniProtKB-EC"/>
</dbReference>
<reference evidence="5 6" key="1">
    <citation type="submission" date="2020-07" db="EMBL/GenBank/DDBJ databases">
        <title>Genomic Encyclopedia of Type Strains, Phase IV (KMG-IV): sequencing the most valuable type-strain genomes for metagenomic binning, comparative biology and taxonomic classification.</title>
        <authorList>
            <person name="Goeker M."/>
        </authorList>
    </citation>
    <scope>NUCLEOTIDE SEQUENCE [LARGE SCALE GENOMIC DNA]</scope>
    <source>
        <strain evidence="5 6">DSM 15730</strain>
    </source>
</reference>
<protein>
    <submittedName>
        <fullName evidence="5">N-acetylmuramoyl-L-alanine amidase</fullName>
        <ecNumber evidence="5">3.5.1.28</ecNumber>
    </submittedName>
</protein>
<keyword evidence="3" id="KW-0732">Signal</keyword>
<evidence type="ECO:0000256" key="1">
    <source>
        <dbReference type="ARBA" id="ARBA00022801"/>
    </source>
</evidence>
<dbReference type="InterPro" id="IPR050695">
    <property type="entry name" value="N-acetylmuramoyl_amidase_3"/>
</dbReference>
<dbReference type="SUPFAM" id="SSF53187">
    <property type="entry name" value="Zn-dependent exopeptidases"/>
    <property type="match status" value="1"/>
</dbReference>
<comment type="caution">
    <text evidence="5">The sequence shown here is derived from an EMBL/GenBank/DDBJ whole genome shotgun (WGS) entry which is preliminary data.</text>
</comment>
<dbReference type="InterPro" id="IPR003646">
    <property type="entry name" value="SH3-like_bac-type"/>
</dbReference>
<evidence type="ECO:0000313" key="6">
    <source>
        <dbReference type="Proteomes" id="UP000523087"/>
    </source>
</evidence>
<dbReference type="InterPro" id="IPR017293">
    <property type="entry name" value="N-acetylmuramoyl-L-ala_amidase"/>
</dbReference>
<dbReference type="SMART" id="SM00646">
    <property type="entry name" value="Ami_3"/>
    <property type="match status" value="1"/>
</dbReference>
<evidence type="ECO:0000256" key="3">
    <source>
        <dbReference type="SAM" id="SignalP"/>
    </source>
</evidence>
<dbReference type="GO" id="GO:0030288">
    <property type="term" value="C:outer membrane-bounded periplasmic space"/>
    <property type="evidence" value="ECO:0007669"/>
    <property type="project" value="TreeGrafter"/>
</dbReference>
<accession>A0A7V9Z456</accession>
<keyword evidence="1 5" id="KW-0378">Hydrolase</keyword>
<keyword evidence="6" id="KW-1185">Reference proteome</keyword>
<dbReference type="PANTHER" id="PTHR30404:SF7">
    <property type="entry name" value="CELL WALL AMIDASE LYTH-RELATED"/>
    <property type="match status" value="1"/>
</dbReference>
<dbReference type="PIRSF" id="PIRSF037846">
    <property type="entry name" value="Autolysin_YrvJ_prd"/>
    <property type="match status" value="1"/>
</dbReference>
<name>A0A7V9Z456_9BACL</name>
<organism evidence="5 6">
    <name type="scientific">Thermaerobacillus caldiproteolyticus</name>
    <dbReference type="NCBI Taxonomy" id="247480"/>
    <lineage>
        <taxon>Bacteria</taxon>
        <taxon>Bacillati</taxon>
        <taxon>Bacillota</taxon>
        <taxon>Bacilli</taxon>
        <taxon>Bacillales</taxon>
        <taxon>Anoxybacillaceae</taxon>
        <taxon>Thermaerobacillus</taxon>
    </lineage>
</organism>
<evidence type="ECO:0000313" key="5">
    <source>
        <dbReference type="EMBL" id="MBA2873615.1"/>
    </source>
</evidence>
<gene>
    <name evidence="5" type="ORF">HNR31_000367</name>
</gene>
<dbReference type="Pfam" id="PF08239">
    <property type="entry name" value="SH3_3"/>
    <property type="match status" value="4"/>
</dbReference>
<feature type="domain" description="SH3b" evidence="4">
    <location>
        <begin position="164"/>
        <end position="227"/>
    </location>
</feature>
<dbReference type="InterPro" id="IPR002508">
    <property type="entry name" value="MurNAc-LAA_cat"/>
</dbReference>
<dbReference type="PANTHER" id="PTHR30404">
    <property type="entry name" value="N-ACETYLMURAMOYL-L-ALANINE AMIDASE"/>
    <property type="match status" value="1"/>
</dbReference>
<feature type="chain" id="PRO_5030600294" evidence="3">
    <location>
        <begin position="30"/>
        <end position="474"/>
    </location>
</feature>
<sequence>MFRFKAKKAVYLFITAIFLLSIHFSTAWAETKTVITQVDRLNVREGPGTHYRVKKMLNKGETYTAITETNGWVQLQLSATETGWVAKQYVSEVKRRMISTVDQLRVRSSPNSQASVIGYLQRGQSVEAIETKNGWTKVKTASLTGWVSSTYLTNGNEEHVHSSIQAGIVTADTLNVRTQPSQQANVLGKITHGQQVRIMAENDQWYQITTNSGLTGWVSRAYISVSPSYVKVLYDGVNIRSMPSLQAKVQATAHRGQQYRIITSIENWYKIEVPGKGSGYIASWLVSAVQQNPKNALYNKTIVIDAGHGGKDSGTIGKNGIMEKMLTLKTAQLLQQRLKEAGANVILTRTTDKYVSLPDRVQIAHRYHADAFISIHYDSSSDSRTRGMTIYYYDSLADYPLALSFAGPLSSITSVPYRGIRFGDFHVIRETDLPSVLFELGYISNPAEVNIVASNKYQQQITEAIASGLRSYFQ</sequence>
<dbReference type="RefSeq" id="WP_181554531.1">
    <property type="nucleotide sequence ID" value="NZ_JACDUT010000001.1"/>
</dbReference>
<dbReference type="SMART" id="SM00287">
    <property type="entry name" value="SH3b"/>
    <property type="match status" value="4"/>
</dbReference>
<dbReference type="EC" id="3.5.1.28" evidence="5"/>
<dbReference type="Pfam" id="PF01520">
    <property type="entry name" value="Amidase_3"/>
    <property type="match status" value="1"/>
</dbReference>
<feature type="domain" description="SH3b" evidence="4">
    <location>
        <begin position="29"/>
        <end position="94"/>
    </location>
</feature>
<dbReference type="GO" id="GO:0071555">
    <property type="term" value="P:cell wall organization"/>
    <property type="evidence" value="ECO:0007669"/>
    <property type="project" value="UniProtKB-KW"/>
</dbReference>
<dbReference type="Gene3D" id="3.40.630.40">
    <property type="entry name" value="Zn-dependent exopeptidases"/>
    <property type="match status" value="1"/>
</dbReference>
<dbReference type="Gene3D" id="2.30.30.40">
    <property type="entry name" value="SH3 Domains"/>
    <property type="match status" value="4"/>
</dbReference>
<proteinExistence type="predicted"/>
<evidence type="ECO:0000259" key="4">
    <source>
        <dbReference type="PROSITE" id="PS51781"/>
    </source>
</evidence>
<dbReference type="GO" id="GO:0009253">
    <property type="term" value="P:peptidoglycan catabolic process"/>
    <property type="evidence" value="ECO:0007669"/>
    <property type="project" value="InterPro"/>
</dbReference>
<keyword evidence="2" id="KW-0961">Cell wall biogenesis/degradation</keyword>
<dbReference type="PROSITE" id="PS51781">
    <property type="entry name" value="SH3B"/>
    <property type="match status" value="3"/>
</dbReference>
<dbReference type="AlphaFoldDB" id="A0A7V9Z456"/>
<dbReference type="EMBL" id="JACDUT010000001">
    <property type="protein sequence ID" value="MBA2873615.1"/>
    <property type="molecule type" value="Genomic_DNA"/>
</dbReference>
<dbReference type="Proteomes" id="UP000523087">
    <property type="component" value="Unassembled WGS sequence"/>
</dbReference>
<feature type="domain" description="SH3b" evidence="4">
    <location>
        <begin position="95"/>
        <end position="156"/>
    </location>
</feature>
<feature type="signal peptide" evidence="3">
    <location>
        <begin position="1"/>
        <end position="29"/>
    </location>
</feature>
<evidence type="ECO:0000256" key="2">
    <source>
        <dbReference type="ARBA" id="ARBA00023316"/>
    </source>
</evidence>